<keyword evidence="2" id="KW-1185">Reference proteome</keyword>
<evidence type="ECO:0000313" key="1">
    <source>
        <dbReference type="EMBL" id="ARU14637.1"/>
    </source>
</evidence>
<protein>
    <submittedName>
        <fullName evidence="1">Uncharacterized protein</fullName>
    </submittedName>
</protein>
<sequence length="43" mass="4778">MSIPFLSRTFEDTALGVCRYHSVLAMIAAVFLPSFSTSQLKLK</sequence>
<gene>
    <name evidence="1" type="ORF">P9853_37</name>
</gene>
<name>A0A286QRR8_9CAUD</name>
<reference evidence="1 2" key="1">
    <citation type="journal article" date="2017" name="Front. Microbiol.">
        <title>Global Survey and Genome Exploration of Bacteriophages Infecting the Lactic Acid Bacterium Streptococcus thermophilus.</title>
        <authorList>
            <person name="McDonnell B."/>
            <person name="Mahony J."/>
            <person name="Hanemaaijer L."/>
            <person name="Neve H."/>
            <person name="Noben J.-P."/>
            <person name="Lugli G.A."/>
            <person name="Ventura M."/>
            <person name="Kouwen T.R."/>
            <person name="van Sinderen D."/>
        </authorList>
    </citation>
    <scope>NUCLEOTIDE SEQUENCE [LARGE SCALE GENOMIC DNA]</scope>
</reference>
<dbReference type="EMBL" id="KY705286">
    <property type="protein sequence ID" value="ARU14637.1"/>
    <property type="molecule type" value="Genomic_DNA"/>
</dbReference>
<organism evidence="1 2">
    <name type="scientific">Streptococcus phage P9853</name>
    <dbReference type="NCBI Taxonomy" id="1971445"/>
    <lineage>
        <taxon>Viruses</taxon>
        <taxon>Duplodnaviria</taxon>
        <taxon>Heunggongvirae</taxon>
        <taxon>Uroviricota</taxon>
        <taxon>Caudoviricetes</taxon>
        <taxon>Aliceevansviridae</taxon>
        <taxon>Brussowvirus</taxon>
        <taxon>Brussowvirus P9853</taxon>
    </lineage>
</organism>
<accession>A0A286QRR8</accession>
<dbReference type="Proteomes" id="UP000223244">
    <property type="component" value="Segment"/>
</dbReference>
<proteinExistence type="predicted"/>
<evidence type="ECO:0000313" key="2">
    <source>
        <dbReference type="Proteomes" id="UP000223244"/>
    </source>
</evidence>